<dbReference type="Proteomes" id="UP000664859">
    <property type="component" value="Unassembled WGS sequence"/>
</dbReference>
<feature type="compositionally biased region" description="Polar residues" evidence="1">
    <location>
        <begin position="445"/>
        <end position="456"/>
    </location>
</feature>
<feature type="transmembrane region" description="Helical" evidence="2">
    <location>
        <begin position="284"/>
        <end position="306"/>
    </location>
</feature>
<reference evidence="3" key="1">
    <citation type="submission" date="2021-02" db="EMBL/GenBank/DDBJ databases">
        <title>First Annotated Genome of the Yellow-green Alga Tribonema minus.</title>
        <authorList>
            <person name="Mahan K.M."/>
        </authorList>
    </citation>
    <scope>NUCLEOTIDE SEQUENCE</scope>
    <source>
        <strain evidence="3">UTEX B ZZ1240</strain>
    </source>
</reference>
<feature type="transmembrane region" description="Helical" evidence="2">
    <location>
        <begin position="326"/>
        <end position="349"/>
    </location>
</feature>
<feature type="transmembrane region" description="Helical" evidence="2">
    <location>
        <begin position="226"/>
        <end position="246"/>
    </location>
</feature>
<name>A0A836C9Z9_9STRA</name>
<evidence type="ECO:0000313" key="4">
    <source>
        <dbReference type="Proteomes" id="UP000664859"/>
    </source>
</evidence>
<sequence>MLKLFKSKAVVDSEGPGKNSGSTVVSAGAGKSQPREAGGIRLQKPSDAAQVEAVATILHSATAGVSWTLGLWCLGLGTVMLRAARPELAADPITGTFWVAFVPFWLGDIMGMAFQVKLLSDAYPLRFITPEQRVLLERRYGAVGGGALSNTLPQELAGLGIGPLGKSIPCDMAYMPLVQRVAFAALVTVPLLALAIAQQVLACLELSSVAALNAAAPGAVLHRGNMLVTLSPLLAVEAAALVRMLIIRTRGPLPLITAALLLLGTLSIGAKADGVSGVLLSDAPWWAVLIPFWVLIALYLGVVAHIGMGEAFAKRVILSHAQRTSLLLYALALLAAGGGLGMVVARPILQGLPIWELALHVSAPLGALWSAAAMFCLGVCLAMEGAMARLLRTKGFEDPIPLSEVAGHWVKGGPGNENWALLGVVVLNRDNAAKEAQAAAATLGGNRSMSESSFGSSAIGGADDRHRHDSGSYDPLEAIS</sequence>
<evidence type="ECO:0000256" key="2">
    <source>
        <dbReference type="SAM" id="Phobius"/>
    </source>
</evidence>
<feature type="transmembrane region" description="Helical" evidence="2">
    <location>
        <begin position="65"/>
        <end position="84"/>
    </location>
</feature>
<dbReference type="AlphaFoldDB" id="A0A836C9Z9"/>
<feature type="compositionally biased region" description="Basic and acidic residues" evidence="1">
    <location>
        <begin position="462"/>
        <end position="471"/>
    </location>
</feature>
<feature type="transmembrane region" description="Helical" evidence="2">
    <location>
        <begin position="361"/>
        <end position="383"/>
    </location>
</feature>
<proteinExistence type="predicted"/>
<accession>A0A836C9Z9</accession>
<keyword evidence="2" id="KW-1133">Transmembrane helix</keyword>
<feature type="transmembrane region" description="Helical" evidence="2">
    <location>
        <begin position="96"/>
        <end position="116"/>
    </location>
</feature>
<feature type="region of interest" description="Disordered" evidence="1">
    <location>
        <begin position="441"/>
        <end position="480"/>
    </location>
</feature>
<evidence type="ECO:0000313" key="3">
    <source>
        <dbReference type="EMBL" id="KAG5177732.1"/>
    </source>
</evidence>
<gene>
    <name evidence="3" type="ORF">JKP88DRAFT_350592</name>
</gene>
<organism evidence="3 4">
    <name type="scientific">Tribonema minus</name>
    <dbReference type="NCBI Taxonomy" id="303371"/>
    <lineage>
        <taxon>Eukaryota</taxon>
        <taxon>Sar</taxon>
        <taxon>Stramenopiles</taxon>
        <taxon>Ochrophyta</taxon>
        <taxon>PX clade</taxon>
        <taxon>Xanthophyceae</taxon>
        <taxon>Tribonematales</taxon>
        <taxon>Tribonemataceae</taxon>
        <taxon>Tribonema</taxon>
    </lineage>
</organism>
<feature type="region of interest" description="Disordered" evidence="1">
    <location>
        <begin position="11"/>
        <end position="38"/>
    </location>
</feature>
<feature type="transmembrane region" description="Helical" evidence="2">
    <location>
        <begin position="181"/>
        <end position="201"/>
    </location>
</feature>
<evidence type="ECO:0000256" key="1">
    <source>
        <dbReference type="SAM" id="MobiDB-lite"/>
    </source>
</evidence>
<dbReference type="EMBL" id="JAFCMP010000522">
    <property type="protein sequence ID" value="KAG5177732.1"/>
    <property type="molecule type" value="Genomic_DNA"/>
</dbReference>
<protein>
    <submittedName>
        <fullName evidence="3">Uncharacterized protein</fullName>
    </submittedName>
</protein>
<keyword evidence="2" id="KW-0812">Transmembrane</keyword>
<comment type="caution">
    <text evidence="3">The sequence shown here is derived from an EMBL/GenBank/DDBJ whole genome shotgun (WGS) entry which is preliminary data.</text>
</comment>
<keyword evidence="4" id="KW-1185">Reference proteome</keyword>
<feature type="transmembrane region" description="Helical" evidence="2">
    <location>
        <begin position="253"/>
        <end position="272"/>
    </location>
</feature>
<keyword evidence="2" id="KW-0472">Membrane</keyword>